<dbReference type="Proteomes" id="UP000658278">
    <property type="component" value="Unassembled WGS sequence"/>
</dbReference>
<evidence type="ECO:0000259" key="3">
    <source>
        <dbReference type="PROSITE" id="PS51782"/>
    </source>
</evidence>
<organism evidence="4 5">
    <name type="scientific">Haloferula rosea</name>
    <dbReference type="NCBI Taxonomy" id="490093"/>
    <lineage>
        <taxon>Bacteria</taxon>
        <taxon>Pseudomonadati</taxon>
        <taxon>Verrucomicrobiota</taxon>
        <taxon>Verrucomicrobiia</taxon>
        <taxon>Verrucomicrobiales</taxon>
        <taxon>Verrucomicrobiaceae</taxon>
        <taxon>Haloferula</taxon>
    </lineage>
</organism>
<dbReference type="SUPFAM" id="SSF54106">
    <property type="entry name" value="LysM domain"/>
    <property type="match status" value="1"/>
</dbReference>
<dbReference type="RefSeq" id="WP_200278441.1">
    <property type="nucleotide sequence ID" value="NZ_JAENII010000005.1"/>
</dbReference>
<reference evidence="4" key="1">
    <citation type="submission" date="2021-01" db="EMBL/GenBank/DDBJ databases">
        <title>Modified the classification status of verrucomicrobia.</title>
        <authorList>
            <person name="Feng X."/>
        </authorList>
    </citation>
    <scope>NUCLEOTIDE SEQUENCE</scope>
    <source>
        <strain evidence="4">KCTC 22201</strain>
    </source>
</reference>
<dbReference type="Gene3D" id="3.10.350.10">
    <property type="entry name" value="LysM domain"/>
    <property type="match status" value="1"/>
</dbReference>
<dbReference type="EMBL" id="JAENII010000005">
    <property type="protein sequence ID" value="MBK1826991.1"/>
    <property type="molecule type" value="Genomic_DNA"/>
</dbReference>
<dbReference type="PANTHER" id="PTHR33734">
    <property type="entry name" value="LYSM DOMAIN-CONTAINING GPI-ANCHORED PROTEIN 2"/>
    <property type="match status" value="1"/>
</dbReference>
<feature type="region of interest" description="Disordered" evidence="1">
    <location>
        <begin position="27"/>
        <end position="87"/>
    </location>
</feature>
<dbReference type="SMART" id="SM00257">
    <property type="entry name" value="LysM"/>
    <property type="match status" value="1"/>
</dbReference>
<evidence type="ECO:0000313" key="5">
    <source>
        <dbReference type="Proteomes" id="UP000658278"/>
    </source>
</evidence>
<proteinExistence type="predicted"/>
<dbReference type="InterPro" id="IPR018392">
    <property type="entry name" value="LysM"/>
</dbReference>
<feature type="chain" id="PRO_5036837053" evidence="2">
    <location>
        <begin position="23"/>
        <end position="133"/>
    </location>
</feature>
<name>A0A934RDD2_9BACT</name>
<dbReference type="CDD" id="cd00118">
    <property type="entry name" value="LysM"/>
    <property type="match status" value="1"/>
</dbReference>
<evidence type="ECO:0000313" key="4">
    <source>
        <dbReference type="EMBL" id="MBK1826991.1"/>
    </source>
</evidence>
<keyword evidence="5" id="KW-1185">Reference proteome</keyword>
<dbReference type="PANTHER" id="PTHR33734:SF26">
    <property type="entry name" value="LYSM DOMAIN-CONTAINING PROTEIN"/>
    <property type="match status" value="1"/>
</dbReference>
<protein>
    <submittedName>
        <fullName evidence="4">LysM peptidoglycan-binding domain-containing protein</fullName>
    </submittedName>
</protein>
<accession>A0A934RDD2</accession>
<dbReference type="InterPro" id="IPR036779">
    <property type="entry name" value="LysM_dom_sf"/>
</dbReference>
<comment type="caution">
    <text evidence="4">The sequence shown here is derived from an EMBL/GenBank/DDBJ whole genome shotgun (WGS) entry which is preliminary data.</text>
</comment>
<gene>
    <name evidence="4" type="ORF">JIN81_08170</name>
</gene>
<keyword evidence="2" id="KW-0732">Signal</keyword>
<feature type="domain" description="LysM" evidence="3">
    <location>
        <begin position="85"/>
        <end position="130"/>
    </location>
</feature>
<sequence length="133" mass="13704">MFKPTYLLGLSALIIFPSCGLGGGDEDYDTSDPYGVPDAGGYESAPYQDVNPPASNPTYGSAAYEETAPATATPTAPTPPPAVASTHTVAKGDTLWGLSRKYNVTVDAIRAANGMAADDNNVRLGQTINIPAP</sequence>
<dbReference type="PROSITE" id="PS51782">
    <property type="entry name" value="LYSM"/>
    <property type="match status" value="1"/>
</dbReference>
<evidence type="ECO:0000256" key="1">
    <source>
        <dbReference type="SAM" id="MobiDB-lite"/>
    </source>
</evidence>
<dbReference type="AlphaFoldDB" id="A0A934RDD2"/>
<feature type="signal peptide" evidence="2">
    <location>
        <begin position="1"/>
        <end position="22"/>
    </location>
</feature>
<evidence type="ECO:0000256" key="2">
    <source>
        <dbReference type="SAM" id="SignalP"/>
    </source>
</evidence>
<dbReference type="Pfam" id="PF01476">
    <property type="entry name" value="LysM"/>
    <property type="match status" value="1"/>
</dbReference>